<keyword evidence="2" id="KW-0808">Transferase</keyword>
<accession>A0A2H0LL43</accession>
<organism evidence="2 3">
    <name type="scientific">Candidatus Abzuiibacterium crystallinum</name>
    <dbReference type="NCBI Taxonomy" id="1974748"/>
    <lineage>
        <taxon>Bacteria</taxon>
        <taxon>Pseudomonadati</taxon>
        <taxon>Candidatus Omnitrophota</taxon>
        <taxon>Candidatus Abzuiibacterium</taxon>
    </lineage>
</organism>
<evidence type="ECO:0000313" key="2">
    <source>
        <dbReference type="EMBL" id="PIQ85097.1"/>
    </source>
</evidence>
<dbReference type="Proteomes" id="UP000230859">
    <property type="component" value="Unassembled WGS sequence"/>
</dbReference>
<dbReference type="PANTHER" id="PTHR42673:SF4">
    <property type="entry name" value="MALEYLACETOACETATE ISOMERASE"/>
    <property type="match status" value="1"/>
</dbReference>
<dbReference type="PANTHER" id="PTHR42673">
    <property type="entry name" value="MALEYLACETOACETATE ISOMERASE"/>
    <property type="match status" value="1"/>
</dbReference>
<dbReference type="SUPFAM" id="SSF52833">
    <property type="entry name" value="Thioredoxin-like"/>
    <property type="match status" value="1"/>
</dbReference>
<evidence type="ECO:0000313" key="3">
    <source>
        <dbReference type="Proteomes" id="UP000230859"/>
    </source>
</evidence>
<dbReference type="GO" id="GO:0006559">
    <property type="term" value="P:L-phenylalanine catabolic process"/>
    <property type="evidence" value="ECO:0007669"/>
    <property type="project" value="TreeGrafter"/>
</dbReference>
<dbReference type="InterPro" id="IPR036249">
    <property type="entry name" value="Thioredoxin-like_sf"/>
</dbReference>
<feature type="domain" description="GST N-terminal" evidence="1">
    <location>
        <begin position="1"/>
        <end position="61"/>
    </location>
</feature>
<dbReference type="GO" id="GO:0016034">
    <property type="term" value="F:maleylacetoacetate isomerase activity"/>
    <property type="evidence" value="ECO:0007669"/>
    <property type="project" value="TreeGrafter"/>
</dbReference>
<dbReference type="Pfam" id="PF13409">
    <property type="entry name" value="GST_N_2"/>
    <property type="match status" value="1"/>
</dbReference>
<dbReference type="Gene3D" id="1.20.1050.10">
    <property type="match status" value="1"/>
</dbReference>
<comment type="caution">
    <text evidence="2">The sequence shown here is derived from an EMBL/GenBank/DDBJ whole genome shotgun (WGS) entry which is preliminary data.</text>
</comment>
<name>A0A2H0LL43_9BACT</name>
<proteinExistence type="predicted"/>
<evidence type="ECO:0000259" key="1">
    <source>
        <dbReference type="PROSITE" id="PS50404"/>
    </source>
</evidence>
<dbReference type="SFLD" id="SFLDS00019">
    <property type="entry name" value="Glutathione_Transferase_(cytos"/>
    <property type="match status" value="1"/>
</dbReference>
<dbReference type="AlphaFoldDB" id="A0A2H0LL43"/>
<dbReference type="InterPro" id="IPR004045">
    <property type="entry name" value="Glutathione_S-Trfase_N"/>
</dbReference>
<reference evidence="2 3" key="1">
    <citation type="submission" date="2017-09" db="EMBL/GenBank/DDBJ databases">
        <title>Depth-based differentiation of microbial function through sediment-hosted aquifers and enrichment of novel symbionts in the deep terrestrial subsurface.</title>
        <authorList>
            <person name="Probst A.J."/>
            <person name="Ladd B."/>
            <person name="Jarett J.K."/>
            <person name="Geller-Mcgrath D.E."/>
            <person name="Sieber C.M."/>
            <person name="Emerson J.B."/>
            <person name="Anantharaman K."/>
            <person name="Thomas B.C."/>
            <person name="Malmstrom R."/>
            <person name="Stieglmeier M."/>
            <person name="Klingl A."/>
            <person name="Woyke T."/>
            <person name="Ryan C.M."/>
            <person name="Banfield J.F."/>
        </authorList>
    </citation>
    <scope>NUCLEOTIDE SEQUENCE [LARGE SCALE GENOMIC DNA]</scope>
    <source>
        <strain evidence="2">CG11_big_fil_rev_8_21_14_0_20_45_26</strain>
    </source>
</reference>
<gene>
    <name evidence="2" type="ORF">COV74_10900</name>
</gene>
<dbReference type="GO" id="GO:0004364">
    <property type="term" value="F:glutathione transferase activity"/>
    <property type="evidence" value="ECO:0007669"/>
    <property type="project" value="TreeGrafter"/>
</dbReference>
<dbReference type="PROSITE" id="PS50404">
    <property type="entry name" value="GST_NTER"/>
    <property type="match status" value="1"/>
</dbReference>
<dbReference type="InterPro" id="IPR036282">
    <property type="entry name" value="Glutathione-S-Trfase_C_sf"/>
</dbReference>
<dbReference type="EMBL" id="PCVY01000076">
    <property type="protein sequence ID" value="PIQ85097.1"/>
    <property type="molecule type" value="Genomic_DNA"/>
</dbReference>
<protein>
    <submittedName>
        <fullName evidence="2">Glutathione S-transferase</fullName>
    </submittedName>
</protein>
<dbReference type="Gene3D" id="3.40.30.10">
    <property type="entry name" value="Glutaredoxin"/>
    <property type="match status" value="1"/>
</dbReference>
<dbReference type="CDD" id="cd03194">
    <property type="entry name" value="GST_C_3"/>
    <property type="match status" value="1"/>
</dbReference>
<dbReference type="GO" id="GO:0006749">
    <property type="term" value="P:glutathione metabolic process"/>
    <property type="evidence" value="ECO:0007669"/>
    <property type="project" value="TreeGrafter"/>
</dbReference>
<dbReference type="Pfam" id="PF13410">
    <property type="entry name" value="GST_C_2"/>
    <property type="match status" value="1"/>
</dbReference>
<dbReference type="InterPro" id="IPR040079">
    <property type="entry name" value="Glutathione_S-Trfase"/>
</dbReference>
<sequence>MKMAGIPFQETVLFLRKPGFDQNLSAFSSAGRVPVLVDGDINIWESLAICEYLAERFPEQCLWPKDRGMRAYARSISHEMHANFQALRQHLPCHFVARYQNFSIPPEAQNDINRVLSIWSGCRQTHAKEGPFLFGRFSIADAMYAPVVFRFLAYGVQVEDLHRAYMDMIEKLPAAKEWVYAAKQETERIEAYEKK</sequence>
<dbReference type="SUPFAM" id="SSF47616">
    <property type="entry name" value="GST C-terminal domain-like"/>
    <property type="match status" value="1"/>
</dbReference>